<keyword evidence="2" id="KW-0732">Signal</keyword>
<sequence length="812" mass="93485">MISLLLFPLLIIFINPSIEIPKKCDDSVFSICDSSSTHHACKSNKSNKRVEFVNIDEFIMYLCDGEKLIYSPEDNRFDTLQVEYSMIKCNSRSGEWEGIETLETDKNKHDKQHEYKIIAKTRKGVLKCKGEFTLSCDNTRFDFDDNSFDETSEWKDPTYDLASKTYTCPDNLRLYLKKKFTFGVNYGVIIFDRKRSDNGILMAEFAHIKEPQVVDFKDTITCKKFECSDTLDHSLSYLNLLKCDANVKDNCISTNCDSGQYDCNSDVDFFNEQYPCGDKGHEFVVTHKKDNEMKEGWGKEHWVKDNYIDCRDSSLYFTDTQGNQRKLELDDHIQCKLPKSCEPLVSDSNLIYGCQGRYDCYNISSTSIPTHHLAKFDGNCYGGHVLKINPIDRKVNFLIELEMIECRYGYWIGHLLPNSKSNAQLMKEGTLEEGNDLDFTKCDLPVSDCGEEGDVCEKVKEDNNGLQLKCSPGFTLVEFIQYLNGTNEVTPFASQLVCDRGSGTWTEQEFPYRGLWSDGQKKSDSVCAKDNMCDTQKAPKSACDGRVGCLIINTIAKYWSKVVCPPLYEMKLQPKGVSTEPIHVVSYKCIMNEWTVIVSVNKEPRRLDGTDNVYCQEQRIEELDLLEKYVDSEGQAVYKNKESSIDTSLRCHPTKLDSICPEDKYSCEQVNKTIETKWVCGEGKQMLYIEYDRYHKYRFKDHEITPVHSLSCRDKLWRVKSSNNEKIPSPHSNFICVSSQEDFENVFGEKDEKKEEKKVTKKNKKLKKERPFFQWKIPLIESIVMGIGTIILISSICLTIYGKRGGKPPWKR</sequence>
<organism evidence="3 4">
    <name type="scientific">Pristionchus pacificus</name>
    <name type="common">Parasitic nematode worm</name>
    <dbReference type="NCBI Taxonomy" id="54126"/>
    <lineage>
        <taxon>Eukaryota</taxon>
        <taxon>Metazoa</taxon>
        <taxon>Ecdysozoa</taxon>
        <taxon>Nematoda</taxon>
        <taxon>Chromadorea</taxon>
        <taxon>Rhabditida</taxon>
        <taxon>Rhabditina</taxon>
        <taxon>Diplogasteromorpha</taxon>
        <taxon>Diplogasteroidea</taxon>
        <taxon>Neodiplogasteridae</taxon>
        <taxon>Pristionchus</taxon>
    </lineage>
</organism>
<protein>
    <submittedName>
        <fullName evidence="3">Uncharacterized protein</fullName>
    </submittedName>
</protein>
<reference evidence="4" key="1">
    <citation type="journal article" date="2008" name="Nat. Genet.">
        <title>The Pristionchus pacificus genome provides a unique perspective on nematode lifestyle and parasitism.</title>
        <authorList>
            <person name="Dieterich C."/>
            <person name="Clifton S.W."/>
            <person name="Schuster L.N."/>
            <person name="Chinwalla A."/>
            <person name="Delehaunty K."/>
            <person name="Dinkelacker I."/>
            <person name="Fulton L."/>
            <person name="Fulton R."/>
            <person name="Godfrey J."/>
            <person name="Minx P."/>
            <person name="Mitreva M."/>
            <person name="Roeseler W."/>
            <person name="Tian H."/>
            <person name="Witte H."/>
            <person name="Yang S.P."/>
            <person name="Wilson R.K."/>
            <person name="Sommer R.J."/>
        </authorList>
    </citation>
    <scope>NUCLEOTIDE SEQUENCE [LARGE SCALE GENOMIC DNA]</scope>
    <source>
        <strain evidence="4">PS312</strain>
    </source>
</reference>
<dbReference type="Proteomes" id="UP000005239">
    <property type="component" value="Unassembled WGS sequence"/>
</dbReference>
<dbReference type="AlphaFoldDB" id="A0A8R1ULA6"/>
<gene>
    <name evidence="3" type="primary">WBGene00204578</name>
</gene>
<evidence type="ECO:0000256" key="1">
    <source>
        <dbReference type="SAM" id="Phobius"/>
    </source>
</evidence>
<feature type="chain" id="PRO_5035840795" evidence="2">
    <location>
        <begin position="20"/>
        <end position="812"/>
    </location>
</feature>
<proteinExistence type="predicted"/>
<dbReference type="EnsemblMetazoa" id="PPA31714.1">
    <property type="protein sequence ID" value="PPA31714.1"/>
    <property type="gene ID" value="WBGene00204578"/>
</dbReference>
<accession>A0A8R1ULA6</accession>
<feature type="transmembrane region" description="Helical" evidence="1">
    <location>
        <begin position="783"/>
        <end position="802"/>
    </location>
</feature>
<keyword evidence="1" id="KW-0812">Transmembrane</keyword>
<keyword evidence="1" id="KW-1133">Transmembrane helix</keyword>
<evidence type="ECO:0000256" key="2">
    <source>
        <dbReference type="SAM" id="SignalP"/>
    </source>
</evidence>
<name>A0A8R1ULA6_PRIPA</name>
<keyword evidence="4" id="KW-1185">Reference proteome</keyword>
<reference evidence="3" key="2">
    <citation type="submission" date="2022-06" db="UniProtKB">
        <authorList>
            <consortium name="EnsemblMetazoa"/>
        </authorList>
    </citation>
    <scope>IDENTIFICATION</scope>
    <source>
        <strain evidence="3">PS312</strain>
    </source>
</reference>
<evidence type="ECO:0000313" key="4">
    <source>
        <dbReference type="Proteomes" id="UP000005239"/>
    </source>
</evidence>
<evidence type="ECO:0000313" key="3">
    <source>
        <dbReference type="EnsemblMetazoa" id="PPA31714.1"/>
    </source>
</evidence>
<keyword evidence="1" id="KW-0472">Membrane</keyword>
<feature type="signal peptide" evidence="2">
    <location>
        <begin position="1"/>
        <end position="19"/>
    </location>
</feature>